<evidence type="ECO:0000313" key="3">
    <source>
        <dbReference type="Proteomes" id="UP000305282"/>
    </source>
</evidence>
<dbReference type="PANTHER" id="PTHR30595:SF6">
    <property type="entry name" value="SCHLAFEN ALBA-2 DOMAIN-CONTAINING PROTEIN"/>
    <property type="match status" value="1"/>
</dbReference>
<proteinExistence type="predicted"/>
<feature type="domain" description="Schlafen AlbA-2" evidence="1">
    <location>
        <begin position="24"/>
        <end position="122"/>
    </location>
</feature>
<dbReference type="InterPro" id="IPR007421">
    <property type="entry name" value="Schlafen_AlbA_2_dom"/>
</dbReference>
<organism evidence="2 3">
    <name type="scientific">Candidatus Frankia alpina</name>
    <dbReference type="NCBI Taxonomy" id="2699483"/>
    <lineage>
        <taxon>Bacteria</taxon>
        <taxon>Bacillati</taxon>
        <taxon>Actinomycetota</taxon>
        <taxon>Actinomycetes</taxon>
        <taxon>Frankiales</taxon>
        <taxon>Frankiaceae</taxon>
        <taxon>Frankia</taxon>
    </lineage>
</organism>
<dbReference type="PANTHER" id="PTHR30595">
    <property type="entry name" value="GLPR-RELATED TRANSCRIPTIONAL REPRESSOR"/>
    <property type="match status" value="1"/>
</dbReference>
<dbReference type="Gene3D" id="3.30.950.30">
    <property type="entry name" value="Schlafen, AAA domain"/>
    <property type="match status" value="1"/>
</dbReference>
<sequence>MVSHFISFPLVDADSIRAAIDGGETMSVEFKGEGRQALSDRELIEAVVCLANGHGGLLLLGVEDSGSITGARPRHGNRTDPQRLQALLANSTQPPVQTAVSTVDIDGQPVLCVQVTNSTRIVGTTRGLYQRRAIGGDGKPTCVPIHAHEMLAHEIDRGALDYAELPVPDASWDDLDPLEFERFRRLIRESAGYGDRVLAELDDHDVARALGLLEHRGGTAVICAGALLLFGREDAIRRCCPTHEAAFQALQGLAVQVNDFFAWPLFRLAEEFLTRFQVRNTEEEIQFGLFRVSVPAYSETAY</sequence>
<feature type="non-terminal residue" evidence="2">
    <location>
        <position position="302"/>
    </location>
</feature>
<name>A0A4S5C060_9ACTN</name>
<gene>
    <name evidence="2" type="ORF">E7Y31_21785</name>
</gene>
<evidence type="ECO:0000259" key="1">
    <source>
        <dbReference type="Pfam" id="PF04326"/>
    </source>
</evidence>
<comment type="caution">
    <text evidence="2">The sequence shown here is derived from an EMBL/GenBank/DDBJ whole genome shotgun (WGS) entry which is preliminary data.</text>
</comment>
<dbReference type="EMBL" id="SSXH01000890">
    <property type="protein sequence ID" value="THJ37061.1"/>
    <property type="molecule type" value="Genomic_DNA"/>
</dbReference>
<evidence type="ECO:0000313" key="2">
    <source>
        <dbReference type="EMBL" id="THJ37061.1"/>
    </source>
</evidence>
<accession>A0A4S5C060</accession>
<keyword evidence="3" id="KW-1185">Reference proteome</keyword>
<dbReference type="Pfam" id="PF04326">
    <property type="entry name" value="SLFN_AlbA_2"/>
    <property type="match status" value="1"/>
</dbReference>
<dbReference type="InterPro" id="IPR038461">
    <property type="entry name" value="Schlafen_AlbA_2_dom_sf"/>
</dbReference>
<dbReference type="Proteomes" id="UP000305282">
    <property type="component" value="Unassembled WGS sequence"/>
</dbReference>
<reference evidence="2 3" key="1">
    <citation type="submission" date="2019-04" db="EMBL/GenBank/DDBJ databases">
        <title>Draft genome sequences for three unisolated Alnus-infective Frankia Sp+ strains, AgTrS, AiOr and AvVan, the first sequenced Frankia strains able to sporulate in-planta.</title>
        <authorList>
            <person name="Bethencourt L."/>
            <person name="Vautrin F."/>
            <person name="Taib N."/>
            <person name="Dubost A."/>
            <person name="Castro-Garcia L."/>
            <person name="Imbaud O."/>
            <person name="Abrouk D."/>
            <person name="Fournier P."/>
            <person name="Briolay J."/>
            <person name="Nguyen A."/>
            <person name="Normand P."/>
            <person name="Fernandez M.P."/>
            <person name="Brochier-Armanet C."/>
            <person name="Herrera-Belaroussi A."/>
        </authorList>
    </citation>
    <scope>NUCLEOTIDE SEQUENCE [LARGE SCALE GENOMIC DNA]</scope>
    <source>
        <strain evidence="2 3">AvVan</strain>
    </source>
</reference>
<dbReference type="AlphaFoldDB" id="A0A4S5C060"/>
<protein>
    <submittedName>
        <fullName evidence="2">AAA family ATPase</fullName>
    </submittedName>
</protein>
<dbReference type="RefSeq" id="WP_207634507.1">
    <property type="nucleotide sequence ID" value="NZ_SSXH01000890.1"/>
</dbReference>